<dbReference type="WBParaSite" id="SSTP_0001159200.1">
    <property type="protein sequence ID" value="SSTP_0001159200.1"/>
    <property type="gene ID" value="SSTP_0001159200"/>
</dbReference>
<dbReference type="AlphaFoldDB" id="A0A0K0EQ63"/>
<dbReference type="WBParaSite" id="TCONS_00000518.p1">
    <property type="protein sequence ID" value="TCONS_00000518.p1"/>
    <property type="gene ID" value="XLOC_000522"/>
</dbReference>
<keyword evidence="1" id="KW-1185">Reference proteome</keyword>
<evidence type="ECO:0000313" key="1">
    <source>
        <dbReference type="Proteomes" id="UP000035681"/>
    </source>
</evidence>
<organism evidence="2">
    <name type="scientific">Strongyloides stercoralis</name>
    <name type="common">Threadworm</name>
    <dbReference type="NCBI Taxonomy" id="6248"/>
    <lineage>
        <taxon>Eukaryota</taxon>
        <taxon>Metazoa</taxon>
        <taxon>Ecdysozoa</taxon>
        <taxon>Nematoda</taxon>
        <taxon>Chromadorea</taxon>
        <taxon>Rhabditida</taxon>
        <taxon>Tylenchina</taxon>
        <taxon>Panagrolaimomorpha</taxon>
        <taxon>Strongyloidoidea</taxon>
        <taxon>Strongyloididae</taxon>
        <taxon>Strongyloides</taxon>
    </lineage>
</organism>
<dbReference type="Proteomes" id="UP000035681">
    <property type="component" value="Unplaced"/>
</dbReference>
<proteinExistence type="predicted"/>
<name>A0A0K0EQ63_STRER</name>
<sequence>MKYYIFVDFTSSQNNEDLSKITNSIDDLTSSLKNFRHTYEQINLAEIEGNLNVYFEVLGIKCECNLVEGIFISSSTSKHFNEIDIKKIPFPSYFIFYNKEKDDKFINSRRSDALFLWKKRYFLDNYSLSFQVCKEIPEVVECILNIKNSICQKGDLFLAGHPDFSIWFECIPKIPPYISSILWGVYEGVNDDYIKSFFDDPSDEEKESTLEEESVPEIKKEIGEQDNVESNVNNTTLNNVSLDKFFWKVPETKREIGENSDISTNPYDSNVNNTNINTKISKWDIKNVSVVKTKLGDLFEVKQGEITKVKEHFIPLHSKKPFPMYDTETENDIDSSDLDDMTSHHLELISFGSVNQILNIKVFQPRFELKCKKLSGESEVLLAKKVVMYFKHVASGEYGFIQATKLFNDEIRMYASFFDYNNKKFVLNGKPIEHTMEYPENNAIWGTSNIQNYERQCWLTISSFRNECYKIYRFLLNSEKTVKLKNYIKLMKEHAKIIGMTEEYNKFLKKMVSTVLPENPGNLPAEHYNLLKNLSSHGIYSPEIDC</sequence>
<evidence type="ECO:0000313" key="2">
    <source>
        <dbReference type="WBParaSite" id="SSTP_0001159200.1"/>
    </source>
</evidence>
<reference evidence="2" key="1">
    <citation type="submission" date="2015-08" db="UniProtKB">
        <authorList>
            <consortium name="WormBaseParasite"/>
        </authorList>
    </citation>
    <scope>IDENTIFICATION</scope>
</reference>
<accession>A0A0K0EQ63</accession>
<protein>
    <submittedName>
        <fullName evidence="2">VWFA domain-containing protein</fullName>
    </submittedName>
</protein>